<feature type="region of interest" description="Disordered" evidence="14">
    <location>
        <begin position="1"/>
        <end position="118"/>
    </location>
</feature>
<evidence type="ECO:0000256" key="11">
    <source>
        <dbReference type="ARBA" id="ARBA00055199"/>
    </source>
</evidence>
<feature type="domain" description="R3H" evidence="16">
    <location>
        <begin position="308"/>
        <end position="372"/>
    </location>
</feature>
<dbReference type="SUPFAM" id="SSF54928">
    <property type="entry name" value="RNA-binding domain, RBD"/>
    <property type="match status" value="1"/>
</dbReference>
<evidence type="ECO:0000256" key="1">
    <source>
        <dbReference type="ARBA" id="ARBA00004123"/>
    </source>
</evidence>
<evidence type="ECO:0000259" key="16">
    <source>
        <dbReference type="PROSITE" id="PS51061"/>
    </source>
</evidence>
<dbReference type="Pfam" id="PF01424">
    <property type="entry name" value="R3H"/>
    <property type="match status" value="1"/>
</dbReference>
<dbReference type="GO" id="GO:0003677">
    <property type="term" value="F:DNA binding"/>
    <property type="evidence" value="ECO:0007669"/>
    <property type="project" value="UniProtKB-ARBA"/>
</dbReference>
<keyword evidence="7" id="KW-0347">Helicase</keyword>
<reference evidence="17 18" key="1">
    <citation type="submission" date="2015-06" db="EMBL/GenBank/DDBJ databases">
        <title>Draft genome of the ant-associated black yeast Phialophora attae CBS 131958.</title>
        <authorList>
            <person name="Moreno L.F."/>
            <person name="Stielow B.J."/>
            <person name="de Hoog S."/>
            <person name="Vicente V.A."/>
            <person name="Weiss V.A."/>
            <person name="de Vries M."/>
            <person name="Cruz L.M."/>
            <person name="Souza E.M."/>
        </authorList>
    </citation>
    <scope>NUCLEOTIDE SEQUENCE [LARGE SCALE GENOMIC DNA]</scope>
    <source>
        <strain evidence="17 18">CBS 131958</strain>
    </source>
</reference>
<dbReference type="GeneID" id="28732703"/>
<dbReference type="InterPro" id="IPR035979">
    <property type="entry name" value="RBD_domain_sf"/>
</dbReference>
<dbReference type="CDD" id="cd12253">
    <property type="entry name" value="RRM_PIN4_like"/>
    <property type="match status" value="1"/>
</dbReference>
<dbReference type="Gene3D" id="3.30.1370.50">
    <property type="entry name" value="R3H-like domain"/>
    <property type="match status" value="1"/>
</dbReference>
<dbReference type="GO" id="GO:0003723">
    <property type="term" value="F:RNA binding"/>
    <property type="evidence" value="ECO:0007669"/>
    <property type="project" value="UniProtKB-UniRule"/>
</dbReference>
<evidence type="ECO:0000259" key="15">
    <source>
        <dbReference type="PROSITE" id="PS50102"/>
    </source>
</evidence>
<feature type="region of interest" description="Disordered" evidence="14">
    <location>
        <begin position="540"/>
        <end position="607"/>
    </location>
</feature>
<dbReference type="SUPFAM" id="SSF82708">
    <property type="entry name" value="R3H domain"/>
    <property type="match status" value="1"/>
</dbReference>
<feature type="compositionally biased region" description="Polar residues" evidence="14">
    <location>
        <begin position="64"/>
        <end position="75"/>
    </location>
</feature>
<dbReference type="FunFam" id="3.30.1370.50:FF:000002">
    <property type="entry name" value="Immunoglobulin mu DNA-binding protein 2"/>
    <property type="match status" value="1"/>
</dbReference>
<evidence type="ECO:0000256" key="12">
    <source>
        <dbReference type="ARBA" id="ARBA00062407"/>
    </source>
</evidence>
<dbReference type="Gene3D" id="3.30.70.330">
    <property type="match status" value="1"/>
</dbReference>
<name>A0A0N1NXU8_9EURO</name>
<dbReference type="FunFam" id="3.30.70.330:FF:000183">
    <property type="entry name" value="R3H domain containing protein"/>
    <property type="match status" value="1"/>
</dbReference>
<dbReference type="EMBL" id="LFJN01000046">
    <property type="protein sequence ID" value="KPI34980.1"/>
    <property type="molecule type" value="Genomic_DNA"/>
</dbReference>
<feature type="region of interest" description="Disordered" evidence="14">
    <location>
        <begin position="251"/>
        <end position="305"/>
    </location>
</feature>
<keyword evidence="6" id="KW-0378">Hydrolase</keyword>
<dbReference type="RefSeq" id="XP_017994943.1">
    <property type="nucleotide sequence ID" value="XM_018140822.1"/>
</dbReference>
<keyword evidence="3" id="KW-0963">Cytoplasm</keyword>
<evidence type="ECO:0000256" key="14">
    <source>
        <dbReference type="SAM" id="MobiDB-lite"/>
    </source>
</evidence>
<dbReference type="STRING" id="1664694.A0A0N1NXU8"/>
<evidence type="ECO:0000313" key="17">
    <source>
        <dbReference type="EMBL" id="KPI34980.1"/>
    </source>
</evidence>
<feature type="compositionally biased region" description="Polar residues" evidence="14">
    <location>
        <begin position="488"/>
        <end position="502"/>
    </location>
</feature>
<dbReference type="OrthoDB" id="434258at2759"/>
<keyword evidence="4" id="KW-0597">Phosphoprotein</keyword>
<dbReference type="VEuPathDB" id="FungiDB:AB675_11933"/>
<dbReference type="InterPro" id="IPR034069">
    <property type="entry name" value="R3H_Cip2"/>
</dbReference>
<organism evidence="17 18">
    <name type="scientific">Cyphellophora attinorum</name>
    <dbReference type="NCBI Taxonomy" id="1664694"/>
    <lineage>
        <taxon>Eukaryota</taxon>
        <taxon>Fungi</taxon>
        <taxon>Dikarya</taxon>
        <taxon>Ascomycota</taxon>
        <taxon>Pezizomycotina</taxon>
        <taxon>Eurotiomycetes</taxon>
        <taxon>Chaetothyriomycetidae</taxon>
        <taxon>Chaetothyriales</taxon>
        <taxon>Cyphellophoraceae</taxon>
        <taxon>Cyphellophora</taxon>
    </lineage>
</organism>
<proteinExistence type="predicted"/>
<protein>
    <submittedName>
        <fullName evidence="17">RNA-binding post-transcriptional regulator cip2</fullName>
    </submittedName>
</protein>
<evidence type="ECO:0000313" key="18">
    <source>
        <dbReference type="Proteomes" id="UP000038010"/>
    </source>
</evidence>
<accession>A0A0N1NXU8</accession>
<feature type="domain" description="RRM" evidence="15">
    <location>
        <begin position="163"/>
        <end position="241"/>
    </location>
</feature>
<keyword evidence="9 13" id="KW-0694">RNA-binding</keyword>
<feature type="compositionally biased region" description="Polar residues" evidence="14">
    <location>
        <begin position="287"/>
        <end position="297"/>
    </location>
</feature>
<dbReference type="InterPro" id="IPR036867">
    <property type="entry name" value="R3H_dom_sf"/>
</dbReference>
<dbReference type="CDD" id="cd02639">
    <property type="entry name" value="R3H_RRM"/>
    <property type="match status" value="1"/>
</dbReference>
<evidence type="ECO:0000256" key="6">
    <source>
        <dbReference type="ARBA" id="ARBA00022801"/>
    </source>
</evidence>
<gene>
    <name evidence="17" type="ORF">AB675_11933</name>
</gene>
<evidence type="ECO:0000256" key="8">
    <source>
        <dbReference type="ARBA" id="ARBA00022840"/>
    </source>
</evidence>
<evidence type="ECO:0000256" key="7">
    <source>
        <dbReference type="ARBA" id="ARBA00022806"/>
    </source>
</evidence>
<comment type="caution">
    <text evidence="17">The sequence shown here is derived from an EMBL/GenBank/DDBJ whole genome shotgun (WGS) entry which is preliminary data.</text>
</comment>
<evidence type="ECO:0000256" key="13">
    <source>
        <dbReference type="PROSITE-ProRule" id="PRU00176"/>
    </source>
</evidence>
<feature type="compositionally biased region" description="Low complexity" evidence="14">
    <location>
        <begin position="267"/>
        <end position="282"/>
    </location>
</feature>
<evidence type="ECO:0000256" key="10">
    <source>
        <dbReference type="ARBA" id="ARBA00023242"/>
    </source>
</evidence>
<comment type="subunit">
    <text evidence="12">Interacts with csx1.</text>
</comment>
<evidence type="ECO:0000256" key="4">
    <source>
        <dbReference type="ARBA" id="ARBA00022553"/>
    </source>
</evidence>
<dbReference type="GO" id="GO:0005524">
    <property type="term" value="F:ATP binding"/>
    <property type="evidence" value="ECO:0007669"/>
    <property type="project" value="UniProtKB-KW"/>
</dbReference>
<comment type="subcellular location">
    <subcellularLocation>
        <location evidence="2">Cytoplasm</location>
    </subcellularLocation>
    <subcellularLocation>
        <location evidence="1">Nucleus</location>
    </subcellularLocation>
</comment>
<keyword evidence="8" id="KW-0067">ATP-binding</keyword>
<feature type="compositionally biased region" description="Basic and acidic residues" evidence="14">
    <location>
        <begin position="251"/>
        <end position="266"/>
    </location>
</feature>
<comment type="function">
    <text evidence="11">Regulates global gene expression after oxidative stress. Interacts and stabilizes mRNAs and may regulate their transition between different cytoplasmic components after oxidative stress.</text>
</comment>
<keyword evidence="5" id="KW-0547">Nucleotide-binding</keyword>
<dbReference type="InterPro" id="IPR034186">
    <property type="entry name" value="PIN4-like_RRM"/>
</dbReference>
<dbReference type="PROSITE" id="PS50102">
    <property type="entry name" value="RRM"/>
    <property type="match status" value="1"/>
</dbReference>
<dbReference type="AlphaFoldDB" id="A0A0N1NXU8"/>
<dbReference type="GO" id="GO:0004386">
    <property type="term" value="F:helicase activity"/>
    <property type="evidence" value="ECO:0007669"/>
    <property type="project" value="UniProtKB-KW"/>
</dbReference>
<dbReference type="InterPro" id="IPR012677">
    <property type="entry name" value="Nucleotide-bd_a/b_plait_sf"/>
</dbReference>
<dbReference type="GO" id="GO:0005737">
    <property type="term" value="C:cytoplasm"/>
    <property type="evidence" value="ECO:0007669"/>
    <property type="project" value="UniProtKB-SubCell"/>
</dbReference>
<feature type="region of interest" description="Disordered" evidence="14">
    <location>
        <begin position="488"/>
        <end position="507"/>
    </location>
</feature>
<dbReference type="InterPro" id="IPR000504">
    <property type="entry name" value="RRM_dom"/>
</dbReference>
<dbReference type="GO" id="GO:0016787">
    <property type="term" value="F:hydrolase activity"/>
    <property type="evidence" value="ECO:0007669"/>
    <property type="project" value="UniProtKB-KW"/>
</dbReference>
<sequence>MTTFSNVGEPAYDDFNRSPRGFRQPPPVQRQPGRQDGFSTMHGPFGLDHNMPANRFGRGDPFGNSFQQPAGNNMSHFPYDLNAAQTWNSPAPPMPSLSNGMGPMGQNGDFGPARSVKPSRGRTAINQIWYDQAQGPQQQPPSINAPRIHPGRMDDDDDELIPTAIVIKNIPFAVKKEQLVNLMVEMNLPLPYAFNYHFDNGVFRGLAFANFTSPQETEAVINALNHMELSGRKLRVEYKKMLPLAERERIEREKRERRGQLEEQHRPLPQTQLSNQLSLNSLGPVRNTPSPMSSRSAVAQKPDVDMNDPRTLELYSELFMFQRDTSREILIFPTTLDPQERRTVHTLAHNMGLQHGSRGTGEQRQVHIFRVASGNNVSPPALSGAFASSEGLRQTLGRSSTGDIAHDRYEGVPNYNNNSNVLRGQSSVGLLDVDGGYGRNADNNLRNAKSFADLRTWSPSPGQNSVNFPSALQDNGARLQRQQQAINDATNGSSTPSLTQNEHQSRAPADASFLISGMTTMNISNGANTSPRRQRSLFGASDWNDASNYQPAGPIGSKRAVSMGPNNQELGPSRQPRGPASNTVGFRRLNGRGDSDELRKATSAIAE</sequence>
<evidence type="ECO:0000256" key="3">
    <source>
        <dbReference type="ARBA" id="ARBA00022490"/>
    </source>
</evidence>
<evidence type="ECO:0000256" key="5">
    <source>
        <dbReference type="ARBA" id="ARBA00022741"/>
    </source>
</evidence>
<keyword evidence="10" id="KW-0539">Nucleus</keyword>
<dbReference type="PROSITE" id="PS51061">
    <property type="entry name" value="R3H"/>
    <property type="match status" value="1"/>
</dbReference>
<dbReference type="InterPro" id="IPR001374">
    <property type="entry name" value="R3H_dom"/>
</dbReference>
<dbReference type="SMART" id="SM00360">
    <property type="entry name" value="RRM"/>
    <property type="match status" value="1"/>
</dbReference>
<dbReference type="Pfam" id="PF00076">
    <property type="entry name" value="RRM_1"/>
    <property type="match status" value="1"/>
</dbReference>
<dbReference type="Proteomes" id="UP000038010">
    <property type="component" value="Unassembled WGS sequence"/>
</dbReference>
<dbReference type="GO" id="GO:0071014">
    <property type="term" value="C:post-mRNA release spliceosomal complex"/>
    <property type="evidence" value="ECO:0007669"/>
    <property type="project" value="UniProtKB-ARBA"/>
</dbReference>
<keyword evidence="18" id="KW-1185">Reference proteome</keyword>
<evidence type="ECO:0000256" key="9">
    <source>
        <dbReference type="ARBA" id="ARBA00022884"/>
    </source>
</evidence>
<feature type="compositionally biased region" description="Basic and acidic residues" evidence="14">
    <location>
        <begin position="591"/>
        <end position="600"/>
    </location>
</feature>
<evidence type="ECO:0000256" key="2">
    <source>
        <dbReference type="ARBA" id="ARBA00004496"/>
    </source>
</evidence>
<dbReference type="SMART" id="SM00393">
    <property type="entry name" value="R3H"/>
    <property type="match status" value="1"/>
</dbReference>